<dbReference type="Pfam" id="PF00675">
    <property type="entry name" value="Peptidase_M16"/>
    <property type="match status" value="1"/>
</dbReference>
<evidence type="ECO:0000256" key="14">
    <source>
        <dbReference type="ARBA" id="ARBA00031018"/>
    </source>
</evidence>
<evidence type="ECO:0000313" key="18">
    <source>
        <dbReference type="Proteomes" id="UP000250275"/>
    </source>
</evidence>
<dbReference type="GO" id="GO:0006627">
    <property type="term" value="P:protein processing involved in protein targeting to mitochondrion"/>
    <property type="evidence" value="ECO:0007669"/>
    <property type="project" value="TreeGrafter"/>
</dbReference>
<dbReference type="PANTHER" id="PTHR11851">
    <property type="entry name" value="METALLOPROTEASE"/>
    <property type="match status" value="1"/>
</dbReference>
<comment type="similarity">
    <text evidence="4 15">Belongs to the peptidase M16 family.</text>
</comment>
<dbReference type="PROSITE" id="PS51549">
    <property type="entry name" value="DM13"/>
    <property type="match status" value="2"/>
</dbReference>
<evidence type="ECO:0000256" key="1">
    <source>
        <dbReference type="ARBA" id="ARBA00001098"/>
    </source>
</evidence>
<comment type="cofactor">
    <cofactor evidence="2">
        <name>Zn(2+)</name>
        <dbReference type="ChEBI" id="CHEBI:29105"/>
    </cofactor>
</comment>
<dbReference type="PROSITE" id="PS00143">
    <property type="entry name" value="INSULINASE"/>
    <property type="match status" value="1"/>
</dbReference>
<evidence type="ECO:0000256" key="2">
    <source>
        <dbReference type="ARBA" id="ARBA00001947"/>
    </source>
</evidence>
<feature type="domain" description="DM13" evidence="16">
    <location>
        <begin position="15"/>
        <end position="126"/>
    </location>
</feature>
<dbReference type="PANTHER" id="PTHR11851:SF149">
    <property type="entry name" value="GH01077P"/>
    <property type="match status" value="1"/>
</dbReference>
<evidence type="ECO:0000256" key="15">
    <source>
        <dbReference type="RuleBase" id="RU004447"/>
    </source>
</evidence>
<dbReference type="InterPro" id="IPR001431">
    <property type="entry name" value="Pept_M16_Zn_BS"/>
</dbReference>
<protein>
    <recommendedName>
        <fullName evidence="6">Mitochondrial-processing peptidase subunit beta</fullName>
        <ecNumber evidence="5">3.4.24.64</ecNumber>
    </recommendedName>
    <alternativeName>
        <fullName evidence="14">Beta-MPP</fullName>
    </alternativeName>
</protein>
<dbReference type="FunFam" id="3.30.830.10:FF:000002">
    <property type="entry name" value="Mitochondrial-processing peptidase subunit beta"/>
    <property type="match status" value="1"/>
</dbReference>
<dbReference type="EC" id="3.4.24.64" evidence="5"/>
<reference evidence="17 18" key="1">
    <citation type="submission" date="2015-07" db="EMBL/GenBank/DDBJ databases">
        <title>The genome of Eufriesea mexicana.</title>
        <authorList>
            <person name="Pan H."/>
            <person name="Kapheim K."/>
        </authorList>
    </citation>
    <scope>NUCLEOTIDE SEQUENCE [LARGE SCALE GENOMIC DNA]</scope>
    <source>
        <strain evidence="17">0111107269</strain>
        <tissue evidence="17">Whole body</tissue>
    </source>
</reference>
<dbReference type="InterPro" id="IPR011765">
    <property type="entry name" value="Pept_M16_N"/>
</dbReference>
<keyword evidence="11" id="KW-0809">Transit peptide</keyword>
<evidence type="ECO:0000256" key="3">
    <source>
        <dbReference type="ARBA" id="ARBA00004173"/>
    </source>
</evidence>
<dbReference type="GO" id="GO:0004222">
    <property type="term" value="F:metalloendopeptidase activity"/>
    <property type="evidence" value="ECO:0007669"/>
    <property type="project" value="UniProtKB-EC"/>
</dbReference>
<keyword evidence="18" id="KW-1185">Reference proteome</keyword>
<dbReference type="Proteomes" id="UP000250275">
    <property type="component" value="Unassembled WGS sequence"/>
</dbReference>
<dbReference type="InterPro" id="IPR011249">
    <property type="entry name" value="Metalloenz_LuxS/M16"/>
</dbReference>
<dbReference type="GO" id="GO:0005759">
    <property type="term" value="C:mitochondrial matrix"/>
    <property type="evidence" value="ECO:0007669"/>
    <property type="project" value="UniProtKB-ARBA"/>
</dbReference>
<dbReference type="EMBL" id="KQ759879">
    <property type="protein sequence ID" value="OAD62236.1"/>
    <property type="molecule type" value="Genomic_DNA"/>
</dbReference>
<evidence type="ECO:0000256" key="13">
    <source>
        <dbReference type="ARBA" id="ARBA00023128"/>
    </source>
</evidence>
<dbReference type="SUPFAM" id="SSF63411">
    <property type="entry name" value="LuxS/MPP-like metallohydrolase"/>
    <property type="match status" value="2"/>
</dbReference>
<evidence type="ECO:0000256" key="6">
    <source>
        <dbReference type="ARBA" id="ARBA00020510"/>
    </source>
</evidence>
<dbReference type="Gene3D" id="3.30.830.10">
    <property type="entry name" value="Metalloenzyme, LuxS/M16 peptidase-like"/>
    <property type="match status" value="2"/>
</dbReference>
<dbReference type="AlphaFoldDB" id="A0A310SU58"/>
<evidence type="ECO:0000256" key="11">
    <source>
        <dbReference type="ARBA" id="ARBA00022946"/>
    </source>
</evidence>
<evidence type="ECO:0000259" key="16">
    <source>
        <dbReference type="PROSITE" id="PS51549"/>
    </source>
</evidence>
<dbReference type="InterPro" id="IPR019545">
    <property type="entry name" value="DM13_domain"/>
</dbReference>
<dbReference type="Pfam" id="PF10517">
    <property type="entry name" value="DM13"/>
    <property type="match status" value="2"/>
</dbReference>
<evidence type="ECO:0000256" key="10">
    <source>
        <dbReference type="ARBA" id="ARBA00022833"/>
    </source>
</evidence>
<keyword evidence="7" id="KW-0645">Protease</keyword>
<dbReference type="InterPro" id="IPR007863">
    <property type="entry name" value="Peptidase_M16_C"/>
</dbReference>
<name>A0A310SU58_9HYME</name>
<dbReference type="InterPro" id="IPR050361">
    <property type="entry name" value="MPP/UQCRC_Complex"/>
</dbReference>
<sequence length="767" mass="85980">DRRNGLLHAGHSHYGKLIGSLKNYAHGVKGDVYAVDETTIFIKGFCYDGTGLDVFFSVGNTLMPAPQGYIVPYPETEDKREPEELRLYNYTDIFLKLPKGKRLRDIRWLSVWCRRLTVRRTSNDNHGRHIRGVAIEPNEARCLNFPSPFLSLPRSFSIYLSVRIKRVSDLSQLNFGDVFIPVNMTAPKITVLPEFSRLAHGLRSGNITILDSKTIYIPNLHYDGAGPDAYFWVGKGQEPNTFGIKVPNEKNSSAVLRGYQGVDIEIVLPGNLTVYDIDWLAVWCVQHKHNFGHVLIPNDIEVPPALGQTKITVPKQWQSTSTSLKEILLNQPATQVTVLDCGLKVATEDSGAPTATVGLWIDAGSRYEDDEVNGVAHFMEHMAFKGTTKRSQTDLELEIENMGAHLNAYTSREQTVFYAKCLAEDVPKAVEILSDIIQNSKLGEVEIERERGVILREMQEVETNLQEVVFDHLHASAYQGTPLGRTILGPTENIKSITKNDLVYYVKTHYGPPRFILAGAGGVNHKTLVDLAQTHFGQMKGPFYDEIPLCPPLPCRFTGSEIRVRDDNIPLAHVAIAVEGPGWTDADNIPLMVANTLMGAWDRSQGGGANNISYLAEASAAAGLCHSYQSFNTCYQDTGLWGIYFVSDPLEIEHFVYNIQREWMRLCLTITEKEVNRAKNILKTNMLLQLDGTTAICEDIGRQMLCYNRRIPLHELEARIESVTAKNIHEVGMKYIYDQCPVIAAVGPIENLPDYNLIRSGMYRLRI</sequence>
<accession>A0A310SU58</accession>
<evidence type="ECO:0000256" key="12">
    <source>
        <dbReference type="ARBA" id="ARBA00023049"/>
    </source>
</evidence>
<evidence type="ECO:0000256" key="7">
    <source>
        <dbReference type="ARBA" id="ARBA00022670"/>
    </source>
</evidence>
<evidence type="ECO:0000313" key="17">
    <source>
        <dbReference type="EMBL" id="OAD62236.1"/>
    </source>
</evidence>
<evidence type="ECO:0000256" key="8">
    <source>
        <dbReference type="ARBA" id="ARBA00022723"/>
    </source>
</evidence>
<keyword evidence="10" id="KW-0862">Zinc</keyword>
<dbReference type="OrthoDB" id="2448405at2759"/>
<comment type="catalytic activity">
    <reaction evidence="1">
        <text>Release of N-terminal transit peptides from precursor proteins imported into the mitochondrion, typically with Arg in position P2.</text>
        <dbReference type="EC" id="3.4.24.64"/>
    </reaction>
</comment>
<keyword evidence="8" id="KW-0479">Metal-binding</keyword>
<evidence type="ECO:0000256" key="9">
    <source>
        <dbReference type="ARBA" id="ARBA00022801"/>
    </source>
</evidence>
<feature type="domain" description="DM13" evidence="16">
    <location>
        <begin position="193"/>
        <end position="297"/>
    </location>
</feature>
<gene>
    <name evidence="17" type="ORF">WN48_06877</name>
</gene>
<feature type="non-terminal residue" evidence="17">
    <location>
        <position position="1"/>
    </location>
</feature>
<dbReference type="Pfam" id="PF05193">
    <property type="entry name" value="Peptidase_M16_C"/>
    <property type="match status" value="1"/>
</dbReference>
<proteinExistence type="inferred from homology"/>
<dbReference type="FunFam" id="3.30.830.10:FF:000001">
    <property type="entry name" value="Mitochondrial-processing peptidase subunit beta, mitochondrial"/>
    <property type="match status" value="1"/>
</dbReference>
<keyword evidence="9" id="KW-0378">Hydrolase</keyword>
<dbReference type="SMART" id="SM00686">
    <property type="entry name" value="DM13"/>
    <property type="match status" value="2"/>
</dbReference>
<keyword evidence="12" id="KW-0482">Metalloprotease</keyword>
<evidence type="ECO:0000256" key="4">
    <source>
        <dbReference type="ARBA" id="ARBA00007261"/>
    </source>
</evidence>
<comment type="subcellular location">
    <subcellularLocation>
        <location evidence="3">Mitochondrion</location>
    </subcellularLocation>
</comment>
<evidence type="ECO:0000256" key="5">
    <source>
        <dbReference type="ARBA" id="ARBA00012299"/>
    </source>
</evidence>
<dbReference type="GO" id="GO:0046872">
    <property type="term" value="F:metal ion binding"/>
    <property type="evidence" value="ECO:0007669"/>
    <property type="project" value="UniProtKB-KW"/>
</dbReference>
<keyword evidence="13" id="KW-0496">Mitochondrion</keyword>
<organism evidence="17 18">
    <name type="scientific">Eufriesea mexicana</name>
    <dbReference type="NCBI Taxonomy" id="516756"/>
    <lineage>
        <taxon>Eukaryota</taxon>
        <taxon>Metazoa</taxon>
        <taxon>Ecdysozoa</taxon>
        <taxon>Arthropoda</taxon>
        <taxon>Hexapoda</taxon>
        <taxon>Insecta</taxon>
        <taxon>Pterygota</taxon>
        <taxon>Neoptera</taxon>
        <taxon>Endopterygota</taxon>
        <taxon>Hymenoptera</taxon>
        <taxon>Apocrita</taxon>
        <taxon>Aculeata</taxon>
        <taxon>Apoidea</taxon>
        <taxon>Anthophila</taxon>
        <taxon>Apidae</taxon>
        <taxon>Eufriesea</taxon>
    </lineage>
</organism>